<evidence type="ECO:0000256" key="2">
    <source>
        <dbReference type="ARBA" id="ARBA00022490"/>
    </source>
</evidence>
<keyword evidence="7" id="KW-1185">Reference proteome</keyword>
<dbReference type="Proteomes" id="UP000031838">
    <property type="component" value="Chromosome 1"/>
</dbReference>
<evidence type="ECO:0000256" key="3">
    <source>
        <dbReference type="ARBA" id="ARBA00022553"/>
    </source>
</evidence>
<evidence type="ECO:0000256" key="5">
    <source>
        <dbReference type="PIRSR" id="PIRSR609662-50"/>
    </source>
</evidence>
<dbReference type="GO" id="GO:0005737">
    <property type="term" value="C:cytoplasm"/>
    <property type="evidence" value="ECO:0007669"/>
    <property type="project" value="UniProtKB-SubCell"/>
</dbReference>
<dbReference type="InterPro" id="IPR009662">
    <property type="entry name" value="Malonate_deCO2ase_dsu"/>
</dbReference>
<dbReference type="OrthoDB" id="120290at2"/>
<comment type="subcellular location">
    <subcellularLocation>
        <location evidence="1">Cytoplasm</location>
    </subcellularLocation>
</comment>
<evidence type="ECO:0000313" key="7">
    <source>
        <dbReference type="Proteomes" id="UP000031838"/>
    </source>
</evidence>
<feature type="modified residue" description="O-(phosphoribosyl dephospho-coenzyme A)serine" evidence="5">
    <location>
        <position position="28"/>
    </location>
</feature>
<sequence>MEQLNYRHVARERAAGDAASALVGVVASGNLEVLVERVLPGNACEIDIQTAATGFGEVWQAVVADFVERRSPGGLRLSINDGGARPDTVALRLAQAVRAIEGGAR</sequence>
<dbReference type="RefSeq" id="WP_042624407.1">
    <property type="nucleotide sequence ID" value="NZ_BSTO01000023.1"/>
</dbReference>
<dbReference type="Pfam" id="PF06857">
    <property type="entry name" value="ACP"/>
    <property type="match status" value="1"/>
</dbReference>
<dbReference type="EMBL" id="CP002580">
    <property type="protein sequence ID" value="AJK45730.1"/>
    <property type="molecule type" value="Genomic_DNA"/>
</dbReference>
<keyword evidence="2" id="KW-0963">Cytoplasm</keyword>
<dbReference type="KEGG" id="bgp:BGL_1c12080"/>
<protein>
    <recommendedName>
        <fullName evidence="4">Malonate decarboxylase acyl carrier protein</fullName>
    </recommendedName>
</protein>
<reference evidence="7" key="1">
    <citation type="submission" date="2011-03" db="EMBL/GenBank/DDBJ databases">
        <authorList>
            <person name="Voget S."/>
            <person name="Streit W.R."/>
            <person name="Jaeger K.E."/>
            <person name="Daniel R."/>
        </authorList>
    </citation>
    <scope>NUCLEOTIDE SEQUENCE [LARGE SCALE GENOMIC DNA]</scope>
    <source>
        <strain evidence="7">PG1</strain>
    </source>
</reference>
<comment type="PTM">
    <text evidence="5">Covalently binds the prosthetic group of malonate decarboxylase.</text>
</comment>
<dbReference type="HAMAP" id="MF_00710">
    <property type="entry name" value="Malonate_deCO2ase_dsu"/>
    <property type="match status" value="1"/>
</dbReference>
<dbReference type="InterPro" id="IPR023439">
    <property type="entry name" value="Mal_deCO2ase/Cit_lyase_ACP"/>
</dbReference>
<dbReference type="KEGG" id="bpla:bpln_1g11600"/>
<dbReference type="NCBIfam" id="TIGR03130">
    <property type="entry name" value="malonate_delta"/>
    <property type="match status" value="1"/>
</dbReference>
<reference evidence="6 7" key="2">
    <citation type="journal article" date="2016" name="Appl. Microbiol. Biotechnol.">
        <title>Mutations improving production and secretion of extracellular lipase by Burkholderia glumae PG1.</title>
        <authorList>
            <person name="Knapp A."/>
            <person name="Voget S."/>
            <person name="Gao R."/>
            <person name="Zaburannyi N."/>
            <person name="Krysciak D."/>
            <person name="Breuer M."/>
            <person name="Hauer B."/>
            <person name="Streit W.R."/>
            <person name="Muller R."/>
            <person name="Daniel R."/>
            <person name="Jaeger K.E."/>
        </authorList>
    </citation>
    <scope>NUCLEOTIDE SEQUENCE [LARGE SCALE GENOMIC DNA]</scope>
    <source>
        <strain evidence="6 7">PG1</strain>
    </source>
</reference>
<gene>
    <name evidence="6" type="primary">mdcC</name>
    <name evidence="6" type="ORF">BGL_1c12080</name>
</gene>
<evidence type="ECO:0000256" key="4">
    <source>
        <dbReference type="NCBIfam" id="TIGR03130"/>
    </source>
</evidence>
<proteinExistence type="inferred from homology"/>
<keyword evidence="3 5" id="KW-0597">Phosphoprotein</keyword>
<evidence type="ECO:0000256" key="1">
    <source>
        <dbReference type="ARBA" id="ARBA00004496"/>
    </source>
</evidence>
<dbReference type="HOGENOM" id="CLU_173135_0_0_4"/>
<dbReference type="AlphaFoldDB" id="A0A0B6RXF5"/>
<accession>A0A0B6RXF5</accession>
<evidence type="ECO:0000313" key="6">
    <source>
        <dbReference type="EMBL" id="AJK45730.1"/>
    </source>
</evidence>
<name>A0A0B6RXF5_BURPL</name>
<organism evidence="6 7">
    <name type="scientific">Burkholderia plantarii</name>
    <dbReference type="NCBI Taxonomy" id="41899"/>
    <lineage>
        <taxon>Bacteria</taxon>
        <taxon>Pseudomonadati</taxon>
        <taxon>Pseudomonadota</taxon>
        <taxon>Betaproteobacteria</taxon>
        <taxon>Burkholderiales</taxon>
        <taxon>Burkholderiaceae</taxon>
        <taxon>Burkholderia</taxon>
    </lineage>
</organism>